<dbReference type="SMART" id="SM00824">
    <property type="entry name" value="PKS_TE"/>
    <property type="match status" value="1"/>
</dbReference>
<dbReference type="RefSeq" id="WP_381179473.1">
    <property type="nucleotide sequence ID" value="NZ_JBHSFK010000059.1"/>
</dbReference>
<dbReference type="InterPro" id="IPR029058">
    <property type="entry name" value="AB_hydrolase_fold"/>
</dbReference>
<dbReference type="InterPro" id="IPR020802">
    <property type="entry name" value="TesA-like"/>
</dbReference>
<evidence type="ECO:0000256" key="1">
    <source>
        <dbReference type="ARBA" id="ARBA00007169"/>
    </source>
</evidence>
<comment type="similarity">
    <text evidence="1">Belongs to the thioesterase family.</text>
</comment>
<protein>
    <submittedName>
        <fullName evidence="4">Thioesterase II family protein</fullName>
    </submittedName>
</protein>
<dbReference type="SUPFAM" id="SSF53474">
    <property type="entry name" value="alpha/beta-Hydrolases"/>
    <property type="match status" value="1"/>
</dbReference>
<dbReference type="InterPro" id="IPR001031">
    <property type="entry name" value="Thioesterase"/>
</dbReference>
<accession>A0ABV9B7D6</accession>
<keyword evidence="2" id="KW-0378">Hydrolase</keyword>
<evidence type="ECO:0000256" key="2">
    <source>
        <dbReference type="ARBA" id="ARBA00022801"/>
    </source>
</evidence>
<organism evidence="4 5">
    <name type="scientific">Streptomyces vulcanius</name>
    <dbReference type="NCBI Taxonomy" id="1441876"/>
    <lineage>
        <taxon>Bacteria</taxon>
        <taxon>Bacillati</taxon>
        <taxon>Actinomycetota</taxon>
        <taxon>Actinomycetes</taxon>
        <taxon>Kitasatosporales</taxon>
        <taxon>Streptomycetaceae</taxon>
        <taxon>Streptomyces</taxon>
    </lineage>
</organism>
<sequence length="261" mass="27841">MPLSPSVSTPFSQQWIRRYHPAPGARTGLVCFPHAGGSAPYYAPLSAALSPGVDVMAVQYPGRQERRQVSPVDDIHELARLSYEALAGAGLGGAERPVALFGHSMGALVAFEVARLMERHGARGPLALFASGRRAPGRVRTVADVPRDDVEIVSDIRSLGGTDARILGDPELLGMVLPALRSDYRAVARYRAGAGARVAAPVVVLVGDADPHTTHEEAQAWRDHTSGHFEAHTFPGGHFYLESEKDAVATTLSETLGRLNV</sequence>
<name>A0ABV9B7D6_9ACTN</name>
<reference evidence="5" key="1">
    <citation type="journal article" date="2019" name="Int. J. Syst. Evol. Microbiol.">
        <title>The Global Catalogue of Microorganisms (GCM) 10K type strain sequencing project: providing services to taxonomists for standard genome sequencing and annotation.</title>
        <authorList>
            <consortium name="The Broad Institute Genomics Platform"/>
            <consortium name="The Broad Institute Genome Sequencing Center for Infectious Disease"/>
            <person name="Wu L."/>
            <person name="Ma J."/>
        </authorList>
    </citation>
    <scope>NUCLEOTIDE SEQUENCE [LARGE SCALE GENOMIC DNA]</scope>
    <source>
        <strain evidence="5">CGMCC 4.7177</strain>
    </source>
</reference>
<comment type="caution">
    <text evidence="4">The sequence shown here is derived from an EMBL/GenBank/DDBJ whole genome shotgun (WGS) entry which is preliminary data.</text>
</comment>
<proteinExistence type="inferred from homology"/>
<dbReference type="PANTHER" id="PTHR11487">
    <property type="entry name" value="THIOESTERASE"/>
    <property type="match status" value="1"/>
</dbReference>
<dbReference type="Pfam" id="PF00975">
    <property type="entry name" value="Thioesterase"/>
    <property type="match status" value="1"/>
</dbReference>
<dbReference type="InterPro" id="IPR012223">
    <property type="entry name" value="TEII"/>
</dbReference>
<dbReference type="Gene3D" id="3.40.50.1820">
    <property type="entry name" value="alpha/beta hydrolase"/>
    <property type="match status" value="1"/>
</dbReference>
<evidence type="ECO:0000313" key="5">
    <source>
        <dbReference type="Proteomes" id="UP001595839"/>
    </source>
</evidence>
<keyword evidence="5" id="KW-1185">Reference proteome</keyword>
<feature type="domain" description="Thioesterase TesA-like" evidence="3">
    <location>
        <begin position="30"/>
        <end position="256"/>
    </location>
</feature>
<dbReference type="Proteomes" id="UP001595839">
    <property type="component" value="Unassembled WGS sequence"/>
</dbReference>
<evidence type="ECO:0000259" key="3">
    <source>
        <dbReference type="SMART" id="SM00824"/>
    </source>
</evidence>
<dbReference type="PANTHER" id="PTHR11487:SF0">
    <property type="entry name" value="S-ACYL FATTY ACID SYNTHASE THIOESTERASE, MEDIUM CHAIN"/>
    <property type="match status" value="1"/>
</dbReference>
<evidence type="ECO:0000313" key="4">
    <source>
        <dbReference type="EMBL" id="MFC4507630.1"/>
    </source>
</evidence>
<dbReference type="EMBL" id="JBHSFK010000059">
    <property type="protein sequence ID" value="MFC4507630.1"/>
    <property type="molecule type" value="Genomic_DNA"/>
</dbReference>
<gene>
    <name evidence="4" type="ORF">ACFPIH_50885</name>
</gene>